<sequence length="362" mass="41134">MKIGIDASQVIYETGVSVYTRNLVSNLLEFDKENDYLIFGGSLRRTNEIKTFISEIKSNRLSSYVYPLPPVLMNIIWNRLHILPIEKLIGKIDVFHSSDWTQPPTKAYKITTIHDLTFLKYPKLTPPKTLSAQRSRLRWVIKEVDKIIVPSKMIEREILNLGVEKERVRVIPEASDNIFRKQSESKIAKLKSKYRISGDYILAVGVNPRKNVERIIQAYEKIKADTKLRLVIVGHPYYRVETGRGIIFTGHVDKDEMPTFYSGSKVLVFPSLYEGFGLPILEAFACKTPVVTSNIGSMAEVAGNAAVLVNPFDIGSISQGILKALSEKVNLIKRGSIHSKNFSWELTARETVKIYNEFNKKL</sequence>
<dbReference type="PANTHER" id="PTHR46401">
    <property type="entry name" value="GLYCOSYLTRANSFERASE WBBK-RELATED"/>
    <property type="match status" value="1"/>
</dbReference>
<accession>A0A1F7XWD9</accession>
<dbReference type="InterPro" id="IPR028098">
    <property type="entry name" value="Glyco_trans_4-like_N"/>
</dbReference>
<evidence type="ECO:0000256" key="1">
    <source>
        <dbReference type="ARBA" id="ARBA00022679"/>
    </source>
</evidence>
<dbReference type="Gene3D" id="3.40.50.2000">
    <property type="entry name" value="Glycogen Phosphorylase B"/>
    <property type="match status" value="2"/>
</dbReference>
<name>A0A1F7XWD9_9BACT</name>
<dbReference type="Pfam" id="PF13439">
    <property type="entry name" value="Glyco_transf_4"/>
    <property type="match status" value="1"/>
</dbReference>
<reference evidence="4 5" key="1">
    <citation type="journal article" date="2016" name="Nat. Commun.">
        <title>Thousands of microbial genomes shed light on interconnected biogeochemical processes in an aquifer system.</title>
        <authorList>
            <person name="Anantharaman K."/>
            <person name="Brown C.T."/>
            <person name="Hug L.A."/>
            <person name="Sharon I."/>
            <person name="Castelle C.J."/>
            <person name="Probst A.J."/>
            <person name="Thomas B.C."/>
            <person name="Singh A."/>
            <person name="Wilkins M.J."/>
            <person name="Karaoz U."/>
            <person name="Brodie E.L."/>
            <person name="Williams K.H."/>
            <person name="Hubbard S.S."/>
            <person name="Banfield J.F."/>
        </authorList>
    </citation>
    <scope>NUCLEOTIDE SEQUENCE [LARGE SCALE GENOMIC DNA]</scope>
</reference>
<dbReference type="Pfam" id="PF00534">
    <property type="entry name" value="Glycos_transf_1"/>
    <property type="match status" value="1"/>
</dbReference>
<keyword evidence="1" id="KW-0808">Transferase</keyword>
<dbReference type="EMBL" id="MGGB01000013">
    <property type="protein sequence ID" value="OGM19377.1"/>
    <property type="molecule type" value="Genomic_DNA"/>
</dbReference>
<dbReference type="GO" id="GO:0009103">
    <property type="term" value="P:lipopolysaccharide biosynthetic process"/>
    <property type="evidence" value="ECO:0007669"/>
    <property type="project" value="TreeGrafter"/>
</dbReference>
<dbReference type="PANTHER" id="PTHR46401:SF2">
    <property type="entry name" value="GLYCOSYLTRANSFERASE WBBK-RELATED"/>
    <property type="match status" value="1"/>
</dbReference>
<feature type="domain" description="Glycosyltransferase subfamily 4-like N-terminal" evidence="3">
    <location>
        <begin position="15"/>
        <end position="172"/>
    </location>
</feature>
<gene>
    <name evidence="4" type="ORF">A2685_02030</name>
</gene>
<dbReference type="Proteomes" id="UP000178446">
    <property type="component" value="Unassembled WGS sequence"/>
</dbReference>
<evidence type="ECO:0000259" key="3">
    <source>
        <dbReference type="Pfam" id="PF13439"/>
    </source>
</evidence>
<dbReference type="CDD" id="cd03809">
    <property type="entry name" value="GT4_MtfB-like"/>
    <property type="match status" value="1"/>
</dbReference>
<evidence type="ECO:0008006" key="6">
    <source>
        <dbReference type="Google" id="ProtNLM"/>
    </source>
</evidence>
<dbReference type="GO" id="GO:0016757">
    <property type="term" value="F:glycosyltransferase activity"/>
    <property type="evidence" value="ECO:0007669"/>
    <property type="project" value="InterPro"/>
</dbReference>
<proteinExistence type="predicted"/>
<comment type="caution">
    <text evidence="4">The sequence shown here is derived from an EMBL/GenBank/DDBJ whole genome shotgun (WGS) entry which is preliminary data.</text>
</comment>
<evidence type="ECO:0000313" key="4">
    <source>
        <dbReference type="EMBL" id="OGM19377.1"/>
    </source>
</evidence>
<dbReference type="InterPro" id="IPR001296">
    <property type="entry name" value="Glyco_trans_1"/>
</dbReference>
<organism evidence="4 5">
    <name type="scientific">Candidatus Woesebacteria bacterium RIFCSPHIGHO2_01_FULL_37_10</name>
    <dbReference type="NCBI Taxonomy" id="1802489"/>
    <lineage>
        <taxon>Bacteria</taxon>
        <taxon>Candidatus Woeseibacteriota</taxon>
    </lineage>
</organism>
<dbReference type="SUPFAM" id="SSF53756">
    <property type="entry name" value="UDP-Glycosyltransferase/glycogen phosphorylase"/>
    <property type="match status" value="1"/>
</dbReference>
<protein>
    <recommendedName>
        <fullName evidence="6">Glycosyl transferase family 1 domain-containing protein</fullName>
    </recommendedName>
</protein>
<dbReference type="AlphaFoldDB" id="A0A1F7XWD9"/>
<feature type="domain" description="Glycosyl transferase family 1" evidence="2">
    <location>
        <begin position="204"/>
        <end position="328"/>
    </location>
</feature>
<evidence type="ECO:0000259" key="2">
    <source>
        <dbReference type="Pfam" id="PF00534"/>
    </source>
</evidence>
<evidence type="ECO:0000313" key="5">
    <source>
        <dbReference type="Proteomes" id="UP000178446"/>
    </source>
</evidence>